<keyword evidence="2" id="KW-1185">Reference proteome</keyword>
<dbReference type="OrthoDB" id="9811423at2"/>
<dbReference type="EMBL" id="CP024923">
    <property type="protein sequence ID" value="ATY32654.1"/>
    <property type="molecule type" value="Genomic_DNA"/>
</dbReference>
<proteinExistence type="predicted"/>
<protein>
    <submittedName>
        <fullName evidence="1">DUF1289 domain-containing protein</fullName>
    </submittedName>
</protein>
<reference evidence="1 2" key="1">
    <citation type="submission" date="2017-11" db="EMBL/GenBank/DDBJ databases">
        <title>Complete genome sequence of Sphingomonas sp. Strain Cra20, a psychrotolerant potential plant growth promoting rhizobacteria.</title>
        <authorList>
            <person name="Luo Y."/>
        </authorList>
    </citation>
    <scope>NUCLEOTIDE SEQUENCE [LARGE SCALE GENOMIC DNA]</scope>
    <source>
        <strain evidence="1 2">Cra20</strain>
    </source>
</reference>
<gene>
    <name evidence="1" type="ORF">CVN68_12275</name>
</gene>
<name>A0A2K8MI34_9SPHN</name>
<dbReference type="PANTHER" id="PTHR35175">
    <property type="entry name" value="DUF1289 DOMAIN-CONTAINING PROTEIN"/>
    <property type="match status" value="1"/>
</dbReference>
<evidence type="ECO:0000313" key="2">
    <source>
        <dbReference type="Proteomes" id="UP000229081"/>
    </source>
</evidence>
<organism evidence="1 2">
    <name type="scientific">Sphingomonas psychrotolerans</name>
    <dbReference type="NCBI Taxonomy" id="1327635"/>
    <lineage>
        <taxon>Bacteria</taxon>
        <taxon>Pseudomonadati</taxon>
        <taxon>Pseudomonadota</taxon>
        <taxon>Alphaproteobacteria</taxon>
        <taxon>Sphingomonadales</taxon>
        <taxon>Sphingomonadaceae</taxon>
        <taxon>Sphingomonas</taxon>
    </lineage>
</organism>
<dbReference type="Pfam" id="PF06945">
    <property type="entry name" value="DUF1289"/>
    <property type="match status" value="1"/>
</dbReference>
<dbReference type="AlphaFoldDB" id="A0A2K8MI34"/>
<evidence type="ECO:0000313" key="1">
    <source>
        <dbReference type="EMBL" id="ATY32654.1"/>
    </source>
</evidence>
<accession>A0A2K8MI34</accession>
<dbReference type="InterPro" id="IPR010710">
    <property type="entry name" value="DUF1289"/>
</dbReference>
<dbReference type="KEGG" id="sphc:CVN68_12275"/>
<dbReference type="Proteomes" id="UP000229081">
    <property type="component" value="Chromosome"/>
</dbReference>
<sequence length="69" mass="7312">MSEAAGAGSAPIRSPCTNICRIDDATGWCVGCGRTLDEIVRWGTTDGADRDGVMAQLPARMAASRVRRM</sequence>
<dbReference type="RefSeq" id="WP_100282461.1">
    <property type="nucleotide sequence ID" value="NZ_CP024923.1"/>
</dbReference>
<dbReference type="PANTHER" id="PTHR35175:SF2">
    <property type="entry name" value="DUF1289 DOMAIN-CONTAINING PROTEIN"/>
    <property type="match status" value="1"/>
</dbReference>